<evidence type="ECO:0000256" key="10">
    <source>
        <dbReference type="ARBA" id="ARBA00048109"/>
    </source>
</evidence>
<feature type="domain" description="O-acyltransferase WSD1 C-terminal" evidence="13">
    <location>
        <begin position="325"/>
        <end position="463"/>
    </location>
</feature>
<dbReference type="Pfam" id="PF03007">
    <property type="entry name" value="WS_DGAT_cat"/>
    <property type="match status" value="1"/>
</dbReference>
<evidence type="ECO:0000259" key="13">
    <source>
        <dbReference type="Pfam" id="PF06974"/>
    </source>
</evidence>
<dbReference type="InterPro" id="IPR045034">
    <property type="entry name" value="O-acyltransferase_WSD1-like"/>
</dbReference>
<dbReference type="GO" id="GO:0005886">
    <property type="term" value="C:plasma membrane"/>
    <property type="evidence" value="ECO:0007669"/>
    <property type="project" value="TreeGrafter"/>
</dbReference>
<comment type="catalytic activity">
    <reaction evidence="10 11">
        <text>an acyl-CoA + a 1,2-diacyl-sn-glycerol = a triacyl-sn-glycerol + CoA</text>
        <dbReference type="Rhea" id="RHEA:10868"/>
        <dbReference type="ChEBI" id="CHEBI:17815"/>
        <dbReference type="ChEBI" id="CHEBI:57287"/>
        <dbReference type="ChEBI" id="CHEBI:58342"/>
        <dbReference type="ChEBI" id="CHEBI:64615"/>
        <dbReference type="EC" id="2.3.1.20"/>
    </reaction>
</comment>
<dbReference type="Gene3D" id="3.30.559.10">
    <property type="entry name" value="Chloramphenicol acetyltransferase-like domain"/>
    <property type="match status" value="1"/>
</dbReference>
<sequence>MATSDVPELDAAGLPEELSPFDQILHRGEANPRTRSGILTIEILDTTPDWDRFRTRFEHASRKVLRLRQKVVTPTLPTAAPRWVVDPDFNLDFHVRRVRIPEPGNMRQLIDLAEIALQSPLDISRPLWTATLVEGLEGGRAATMLHFSHAVTDGVGGVEMFASVYDLERDPPPSDAPPLPIPQDLSPNDLMRQGLNRLPFSLLGGVRNALGGAASAVGKVVRDPVSSVGGVVDYARSGARVVGSVAEPSPLLRRRSLSTRSEAIDMSLGDLHKAAKAAGGSINDAYLAGVCGALRLYHDAFGLPVATLPMAVPVSLRSDADPAGGNRFVGVNLAAPIGVTDPRERIAKLRAQMTRKREERALDMIGAVAPVASLLPDTVLEAMAGSVVNSDVQASNVPVYAGDTYIAGAKILRQYGIGPLPGVAMMVVLVSRSGFCTVTARYDRASITDPDLFAECLLAGFDEVLAIGGPGRASPASFTLESEKPSPNGSAPQ</sequence>
<dbReference type="PANTHER" id="PTHR31650">
    <property type="entry name" value="O-ACYLTRANSFERASE (WSD1-LIKE) FAMILY PROTEIN"/>
    <property type="match status" value="1"/>
</dbReference>
<comment type="pathway">
    <text evidence="1 11">Glycerolipid metabolism; triacylglycerol biosynthesis.</text>
</comment>
<organism evidence="14">
    <name type="scientific">Mycobacterium sp. (strain MCS)</name>
    <dbReference type="NCBI Taxonomy" id="164756"/>
    <lineage>
        <taxon>Bacteria</taxon>
        <taxon>Bacillati</taxon>
        <taxon>Actinomycetota</taxon>
        <taxon>Actinomycetes</taxon>
        <taxon>Mycobacteriales</taxon>
        <taxon>Mycobacteriaceae</taxon>
        <taxon>Mycobacterium</taxon>
    </lineage>
</organism>
<dbReference type="Pfam" id="PF06974">
    <property type="entry name" value="WS_DGAT_C"/>
    <property type="match status" value="1"/>
</dbReference>
<evidence type="ECO:0000256" key="2">
    <source>
        <dbReference type="ARBA" id="ARBA00005189"/>
    </source>
</evidence>
<dbReference type="NCBIfam" id="TIGR02946">
    <property type="entry name" value="acyl_WS_DGAT"/>
    <property type="match status" value="1"/>
</dbReference>
<comment type="pathway">
    <text evidence="2">Lipid metabolism.</text>
</comment>
<dbReference type="InterPro" id="IPR023213">
    <property type="entry name" value="CAT-like_dom_sf"/>
</dbReference>
<dbReference type="EC" id="2.3.1.20" evidence="4 11"/>
<evidence type="ECO:0000259" key="12">
    <source>
        <dbReference type="Pfam" id="PF03007"/>
    </source>
</evidence>
<evidence type="ECO:0000256" key="9">
    <source>
        <dbReference type="ARBA" id="ARBA00023315"/>
    </source>
</evidence>
<dbReference type="InterPro" id="IPR009721">
    <property type="entry name" value="O-acyltransferase_WSD1_C"/>
</dbReference>
<evidence type="ECO:0000256" key="11">
    <source>
        <dbReference type="RuleBase" id="RU361241"/>
    </source>
</evidence>
<keyword evidence="6 11" id="KW-0808">Transferase</keyword>
<dbReference type="AlphaFoldDB" id="A0A5Q5BNB3"/>
<dbReference type="GO" id="GO:0071731">
    <property type="term" value="P:response to nitric oxide"/>
    <property type="evidence" value="ECO:0007669"/>
    <property type="project" value="TreeGrafter"/>
</dbReference>
<dbReference type="GO" id="GO:0006071">
    <property type="term" value="P:glycerol metabolic process"/>
    <property type="evidence" value="ECO:0007669"/>
    <property type="project" value="UniProtKB-KW"/>
</dbReference>
<reference evidence="14" key="1">
    <citation type="submission" date="2006-06" db="EMBL/GenBank/DDBJ databases">
        <title>Complete sequence of chromosome of Mycobacterium sp. MCS.</title>
        <authorList>
            <consortium name="US DOE Joint Genome Institute"/>
            <person name="Copeland A."/>
            <person name="Lucas S."/>
            <person name="Lapidus A."/>
            <person name="Barry K."/>
            <person name="Detter J.C."/>
            <person name="Glavina del Rio T."/>
            <person name="Hammon N."/>
            <person name="Israni S."/>
            <person name="Dalin E."/>
            <person name="Tice H."/>
            <person name="Pitluck S."/>
            <person name="Martinez M."/>
            <person name="Schmutz J."/>
            <person name="Larimer F."/>
            <person name="Land M."/>
            <person name="Hauser L."/>
            <person name="Kyrpides N."/>
            <person name="Kim E."/>
            <person name="Miller C.D."/>
            <person name="Hughes J.E."/>
            <person name="Anderson A.J."/>
            <person name="Sims R.C."/>
            <person name="Richardson P."/>
        </authorList>
    </citation>
    <scope>NUCLEOTIDE SEQUENCE [LARGE SCALE GENOMIC DNA]</scope>
    <source>
        <strain evidence="14">MCS</strain>
    </source>
</reference>
<proteinExistence type="inferred from homology"/>
<dbReference type="EMBL" id="CP000384">
    <property type="protein sequence ID" value="ABG09727.1"/>
    <property type="molecule type" value="Genomic_DNA"/>
</dbReference>
<dbReference type="KEGG" id="mmc:Mmcs_3620"/>
<dbReference type="GO" id="GO:0051701">
    <property type="term" value="P:biological process involved in interaction with host"/>
    <property type="evidence" value="ECO:0007669"/>
    <property type="project" value="TreeGrafter"/>
</dbReference>
<keyword evidence="5 11" id="KW-0444">Lipid biosynthesis</keyword>
<dbReference type="UniPathway" id="UPA00282"/>
<evidence type="ECO:0000256" key="7">
    <source>
        <dbReference type="ARBA" id="ARBA00022798"/>
    </source>
</evidence>
<evidence type="ECO:0000256" key="4">
    <source>
        <dbReference type="ARBA" id="ARBA00013244"/>
    </source>
</evidence>
<evidence type="ECO:0000256" key="6">
    <source>
        <dbReference type="ARBA" id="ARBA00022679"/>
    </source>
</evidence>
<keyword evidence="8 11" id="KW-0443">Lipid metabolism</keyword>
<dbReference type="PANTHER" id="PTHR31650:SF1">
    <property type="entry name" value="WAX ESTER SYNTHASE_DIACYLGLYCEROL ACYLTRANSFERASE 4-RELATED"/>
    <property type="match status" value="1"/>
</dbReference>
<comment type="similarity">
    <text evidence="3 11">Belongs to the long-chain O-acyltransferase family.</text>
</comment>
<evidence type="ECO:0000313" key="14">
    <source>
        <dbReference type="EMBL" id="ABG09727.1"/>
    </source>
</evidence>
<dbReference type="GO" id="GO:0004144">
    <property type="term" value="F:diacylglycerol O-acyltransferase activity"/>
    <property type="evidence" value="ECO:0007669"/>
    <property type="project" value="UniProtKB-EC"/>
</dbReference>
<dbReference type="SUPFAM" id="SSF52777">
    <property type="entry name" value="CoA-dependent acyltransferases"/>
    <property type="match status" value="1"/>
</dbReference>
<dbReference type="InterPro" id="IPR004255">
    <property type="entry name" value="O-acyltransferase_WSD1_N"/>
</dbReference>
<accession>A0A5Q5BNB3</accession>
<gene>
    <name evidence="14" type="ordered locus">Mmcs_3620</name>
</gene>
<dbReference type="GO" id="GO:0001666">
    <property type="term" value="P:response to hypoxia"/>
    <property type="evidence" value="ECO:0007669"/>
    <property type="project" value="TreeGrafter"/>
</dbReference>
<protein>
    <recommendedName>
        <fullName evidence="4 11">Diacylglycerol O-acyltransferase</fullName>
        <ecNumber evidence="4 11">2.3.1.20</ecNumber>
    </recommendedName>
</protein>
<evidence type="ECO:0000256" key="3">
    <source>
        <dbReference type="ARBA" id="ARBA00009587"/>
    </source>
</evidence>
<evidence type="ECO:0000256" key="8">
    <source>
        <dbReference type="ARBA" id="ARBA00023098"/>
    </source>
</evidence>
<keyword evidence="9 11" id="KW-0012">Acyltransferase</keyword>
<dbReference type="InterPro" id="IPR014292">
    <property type="entry name" value="Acyl_transf_WS/DGAT"/>
</dbReference>
<evidence type="ECO:0000256" key="5">
    <source>
        <dbReference type="ARBA" id="ARBA00022516"/>
    </source>
</evidence>
<evidence type="ECO:0000256" key="1">
    <source>
        <dbReference type="ARBA" id="ARBA00004771"/>
    </source>
</evidence>
<name>A0A5Q5BNB3_MYCSS</name>
<feature type="domain" description="O-acyltransferase WSD1-like N-terminal" evidence="12">
    <location>
        <begin position="21"/>
        <end position="286"/>
    </location>
</feature>
<keyword evidence="7 11" id="KW-0319">Glycerol metabolism</keyword>
<dbReference type="GO" id="GO:0019432">
    <property type="term" value="P:triglyceride biosynthetic process"/>
    <property type="evidence" value="ECO:0007669"/>
    <property type="project" value="UniProtKB-UniPathway"/>
</dbReference>